<gene>
    <name evidence="2" type="ORF">ACFFJG_06420</name>
</gene>
<dbReference type="RefSeq" id="WP_378517771.1">
    <property type="nucleotide sequence ID" value="NZ_CBCSDI010000010.1"/>
</dbReference>
<reference evidence="2 3" key="1">
    <citation type="submission" date="2024-09" db="EMBL/GenBank/DDBJ databases">
        <authorList>
            <person name="Sun Q."/>
            <person name="Mori K."/>
        </authorList>
    </citation>
    <scope>NUCLEOTIDE SEQUENCE [LARGE SCALE GENOMIC DNA]</scope>
    <source>
        <strain evidence="2 3">CCM 8654</strain>
    </source>
</reference>
<proteinExistence type="predicted"/>
<organism evidence="2 3">
    <name type="scientific">Nocardioides zeicaulis</name>
    <dbReference type="NCBI Taxonomy" id="1776857"/>
    <lineage>
        <taxon>Bacteria</taxon>
        <taxon>Bacillati</taxon>
        <taxon>Actinomycetota</taxon>
        <taxon>Actinomycetes</taxon>
        <taxon>Propionibacteriales</taxon>
        <taxon>Nocardioidaceae</taxon>
        <taxon>Nocardioides</taxon>
    </lineage>
</organism>
<accession>A0ABV6DZE5</accession>
<dbReference type="Proteomes" id="UP001589698">
    <property type="component" value="Unassembled WGS sequence"/>
</dbReference>
<evidence type="ECO:0000256" key="1">
    <source>
        <dbReference type="SAM" id="Coils"/>
    </source>
</evidence>
<dbReference type="EMBL" id="JBHLXH010000001">
    <property type="protein sequence ID" value="MFC0222109.1"/>
    <property type="molecule type" value="Genomic_DNA"/>
</dbReference>
<feature type="coiled-coil region" evidence="1">
    <location>
        <begin position="306"/>
        <end position="353"/>
    </location>
</feature>
<dbReference type="InterPro" id="IPR036086">
    <property type="entry name" value="ParB/Sulfiredoxin_sf"/>
</dbReference>
<evidence type="ECO:0000313" key="3">
    <source>
        <dbReference type="Proteomes" id="UP001589698"/>
    </source>
</evidence>
<keyword evidence="3" id="KW-1185">Reference proteome</keyword>
<comment type="caution">
    <text evidence="2">The sequence shown here is derived from an EMBL/GenBank/DDBJ whole genome shotgun (WGS) entry which is preliminary data.</text>
</comment>
<keyword evidence="1" id="KW-0175">Coiled coil</keyword>
<name>A0ABV6DZE5_9ACTN</name>
<sequence>MDYLAAPLSQLRFDPENPRLPEHIDGRDEQSVLDWMLSDAGLVELMGSIAVKGFFPAEPLLVMRSPENEDEYWVLEGNRRLAATLLLTEPSRAPRRRRAVEDMANLGADVDLSTLPCAIFSDRYDVLDYLGYRHITGIKQWEPAAKARYLDSLYREHLQEHGPDVYRYIARLIGSRADYVMRLLGALRLYERMTSNADEPLTEDVSFSLITLSLNYRAIVTFLGLETLDQETFSYVDEANLDHLTKWLFQPNPELGRTQLGDSRNMKFLAAAVAHPEGVNALLRGETVEDAASATLDVSELFLRALRNSRDRLVTAQNLLHRVERTGDALAILDELEELLDQLRLLVRRRDRAGRHTDV</sequence>
<dbReference type="CDD" id="cd16387">
    <property type="entry name" value="ParB_N_Srx"/>
    <property type="match status" value="1"/>
</dbReference>
<evidence type="ECO:0000313" key="2">
    <source>
        <dbReference type="EMBL" id="MFC0222109.1"/>
    </source>
</evidence>
<protein>
    <submittedName>
        <fullName evidence="2">ParB/Srx family N-terminal domain-containing protein</fullName>
    </submittedName>
</protein>
<dbReference type="SUPFAM" id="SSF110849">
    <property type="entry name" value="ParB/Sulfiredoxin"/>
    <property type="match status" value="1"/>
</dbReference>